<comment type="caution">
    <text evidence="4">The sequence shown here is derived from an EMBL/GenBank/DDBJ whole genome shotgun (WGS) entry which is preliminary data.</text>
</comment>
<dbReference type="Gene3D" id="3.40.50.300">
    <property type="entry name" value="P-loop containing nucleotide triphosphate hydrolases"/>
    <property type="match status" value="1"/>
</dbReference>
<organism evidence="4 5">
    <name type="scientific">Tritrichomonas foetus</name>
    <dbReference type="NCBI Taxonomy" id="1144522"/>
    <lineage>
        <taxon>Eukaryota</taxon>
        <taxon>Metamonada</taxon>
        <taxon>Parabasalia</taxon>
        <taxon>Tritrichomonadida</taxon>
        <taxon>Tritrichomonadidae</taxon>
        <taxon>Tritrichomonas</taxon>
    </lineage>
</organism>
<dbReference type="SMART" id="SM00173">
    <property type="entry name" value="RAS"/>
    <property type="match status" value="1"/>
</dbReference>
<evidence type="ECO:0000313" key="5">
    <source>
        <dbReference type="Proteomes" id="UP000179807"/>
    </source>
</evidence>
<dbReference type="SUPFAM" id="SSF52540">
    <property type="entry name" value="P-loop containing nucleoside triphosphate hydrolases"/>
    <property type="match status" value="1"/>
</dbReference>
<dbReference type="NCBIfam" id="TIGR00231">
    <property type="entry name" value="small_GTP"/>
    <property type="match status" value="1"/>
</dbReference>
<dbReference type="VEuPathDB" id="TrichDB:TRFO_21917"/>
<dbReference type="GeneID" id="94836972"/>
<keyword evidence="3" id="KW-0342">GTP-binding</keyword>
<protein>
    <submittedName>
        <fullName evidence="4">Ras-related protein Rab-7b</fullName>
    </submittedName>
</protein>
<dbReference type="Pfam" id="PF00071">
    <property type="entry name" value="Ras"/>
    <property type="match status" value="1"/>
</dbReference>
<dbReference type="EMBL" id="MLAK01000644">
    <property type="protein sequence ID" value="OHT09263.1"/>
    <property type="molecule type" value="Genomic_DNA"/>
</dbReference>
<keyword evidence="2" id="KW-0547">Nucleotide-binding</keyword>
<evidence type="ECO:0000256" key="2">
    <source>
        <dbReference type="ARBA" id="ARBA00022741"/>
    </source>
</evidence>
<dbReference type="SMART" id="SM00174">
    <property type="entry name" value="RHO"/>
    <property type="match status" value="1"/>
</dbReference>
<keyword evidence="5" id="KW-1185">Reference proteome</keyword>
<dbReference type="AlphaFoldDB" id="A0A1J4KCW0"/>
<dbReference type="InterPro" id="IPR005225">
    <property type="entry name" value="Small_GTP-bd"/>
</dbReference>
<dbReference type="PRINTS" id="PR00449">
    <property type="entry name" value="RASTRNSFRMNG"/>
</dbReference>
<comment type="similarity">
    <text evidence="1">Belongs to the small GTPase superfamily. Rab family.</text>
</comment>
<evidence type="ECO:0000256" key="3">
    <source>
        <dbReference type="ARBA" id="ARBA00023134"/>
    </source>
</evidence>
<dbReference type="InterPro" id="IPR027417">
    <property type="entry name" value="P-loop_NTPase"/>
</dbReference>
<dbReference type="PROSITE" id="PS51419">
    <property type="entry name" value="RAB"/>
    <property type="match status" value="1"/>
</dbReference>
<accession>A0A1J4KCW0</accession>
<gene>
    <name evidence="4" type="primary">Rab7b</name>
    <name evidence="4" type="ORF">TRFO_21917</name>
</gene>
<proteinExistence type="inferred from homology"/>
<dbReference type="Proteomes" id="UP000179807">
    <property type="component" value="Unassembled WGS sequence"/>
</dbReference>
<dbReference type="GO" id="GO:0005525">
    <property type="term" value="F:GTP binding"/>
    <property type="evidence" value="ECO:0007669"/>
    <property type="project" value="UniProtKB-KW"/>
</dbReference>
<reference evidence="4" key="1">
    <citation type="submission" date="2016-10" db="EMBL/GenBank/DDBJ databases">
        <authorList>
            <person name="Benchimol M."/>
            <person name="Almeida L.G."/>
            <person name="Vasconcelos A.T."/>
            <person name="Perreira-Neves A."/>
            <person name="Rosa I.A."/>
            <person name="Tasca T."/>
            <person name="Bogo M.R."/>
            <person name="de Souza W."/>
        </authorList>
    </citation>
    <scope>NUCLEOTIDE SEQUENCE [LARGE SCALE GENOMIC DNA]</scope>
    <source>
        <strain evidence="4">K</strain>
    </source>
</reference>
<name>A0A1J4KCW0_9EUKA</name>
<dbReference type="RefSeq" id="XP_068362399.1">
    <property type="nucleotide sequence ID" value="XM_068502268.1"/>
</dbReference>
<evidence type="ECO:0000256" key="1">
    <source>
        <dbReference type="ARBA" id="ARBA00006270"/>
    </source>
</evidence>
<dbReference type="InterPro" id="IPR001806">
    <property type="entry name" value="Small_GTPase"/>
</dbReference>
<dbReference type="CDD" id="cd00154">
    <property type="entry name" value="Rab"/>
    <property type="match status" value="1"/>
</dbReference>
<dbReference type="GO" id="GO:0003924">
    <property type="term" value="F:GTPase activity"/>
    <property type="evidence" value="ECO:0007669"/>
    <property type="project" value="InterPro"/>
</dbReference>
<sequence length="212" mass="23800">MNFHLNIDLKIVFLGPANAGKTSIICKYVNDMFQLETLSTIGAGFFSHSIEIGNNNVTLLLWDTAGEERFRAIAPSLLHGANGLVLVSDLTNPLLDDLQIYYDMFINTVPIDHAYELPILVYGNKLDIFDEQNEENPENEKENDEVKTQRMEELSKWCEERNINHCAFVSAKTGENIENSIVKFATSLIRPPKDADNISLFPGNGNKNDSCC</sequence>
<dbReference type="PANTHER" id="PTHR47981:SF20">
    <property type="entry name" value="RAS-RELATED PROTEIN RAB-7A"/>
    <property type="match status" value="1"/>
</dbReference>
<dbReference type="SMART" id="SM00175">
    <property type="entry name" value="RAB"/>
    <property type="match status" value="1"/>
</dbReference>
<dbReference type="PANTHER" id="PTHR47981">
    <property type="entry name" value="RAB FAMILY"/>
    <property type="match status" value="1"/>
</dbReference>
<evidence type="ECO:0000313" key="4">
    <source>
        <dbReference type="EMBL" id="OHT09263.1"/>
    </source>
</evidence>